<dbReference type="AlphaFoldDB" id="A0A1C7M4Z8"/>
<sequence>MTLLGVCKPAEEPDTQCRPSINTDKPTHQSHYLYMLRRSSMAAFSVTPSHSLFDVWAVDLLTCESVKTYVVLEIPWPVHYYFPVPALPTALEPRPQLLSAAISGGAQVSLQPHIQAATLLREEQYLPKIDGTDMPKRMDITMSAYKRCRIPN</sequence>
<name>A0A1C7M4Z8_GRIFR</name>
<protein>
    <submittedName>
        <fullName evidence="1">Uncharacterized protein</fullName>
    </submittedName>
</protein>
<comment type="caution">
    <text evidence="1">The sequence shown here is derived from an EMBL/GenBank/DDBJ whole genome shotgun (WGS) entry which is preliminary data.</text>
</comment>
<accession>A0A1C7M4Z8</accession>
<dbReference type="Proteomes" id="UP000092993">
    <property type="component" value="Unassembled WGS sequence"/>
</dbReference>
<evidence type="ECO:0000313" key="1">
    <source>
        <dbReference type="EMBL" id="OBZ71439.1"/>
    </source>
</evidence>
<dbReference type="EMBL" id="LUGG01000011">
    <property type="protein sequence ID" value="OBZ71439.1"/>
    <property type="molecule type" value="Genomic_DNA"/>
</dbReference>
<proteinExistence type="predicted"/>
<gene>
    <name evidence="1" type="ORF">A0H81_08602</name>
</gene>
<keyword evidence="2" id="KW-1185">Reference proteome</keyword>
<organism evidence="1 2">
    <name type="scientific">Grifola frondosa</name>
    <name type="common">Maitake</name>
    <name type="synonym">Polyporus frondosus</name>
    <dbReference type="NCBI Taxonomy" id="5627"/>
    <lineage>
        <taxon>Eukaryota</taxon>
        <taxon>Fungi</taxon>
        <taxon>Dikarya</taxon>
        <taxon>Basidiomycota</taxon>
        <taxon>Agaricomycotina</taxon>
        <taxon>Agaricomycetes</taxon>
        <taxon>Polyporales</taxon>
        <taxon>Grifolaceae</taxon>
        <taxon>Grifola</taxon>
    </lineage>
</organism>
<reference evidence="1 2" key="1">
    <citation type="submission" date="2016-03" db="EMBL/GenBank/DDBJ databases">
        <title>Whole genome sequencing of Grifola frondosa 9006-11.</title>
        <authorList>
            <person name="Min B."/>
            <person name="Park H."/>
            <person name="Kim J.-G."/>
            <person name="Cho H."/>
            <person name="Oh Y.-L."/>
            <person name="Kong W.-S."/>
            <person name="Choi I.-G."/>
        </authorList>
    </citation>
    <scope>NUCLEOTIDE SEQUENCE [LARGE SCALE GENOMIC DNA]</scope>
    <source>
        <strain evidence="1 2">9006-11</strain>
    </source>
</reference>
<evidence type="ECO:0000313" key="2">
    <source>
        <dbReference type="Proteomes" id="UP000092993"/>
    </source>
</evidence>